<accession>A0A1F5BVP7</accession>
<dbReference type="PROSITE" id="PS50893">
    <property type="entry name" value="ABC_TRANSPORTER_2"/>
    <property type="match status" value="1"/>
</dbReference>
<dbReference type="Gene3D" id="3.40.50.300">
    <property type="entry name" value="P-loop containing nucleotide triphosphate hydrolases"/>
    <property type="match status" value="1"/>
</dbReference>
<dbReference type="InterPro" id="IPR003593">
    <property type="entry name" value="AAA+_ATPase"/>
</dbReference>
<dbReference type="GO" id="GO:0005524">
    <property type="term" value="F:ATP binding"/>
    <property type="evidence" value="ECO:0007669"/>
    <property type="project" value="UniProtKB-KW"/>
</dbReference>
<dbReference type="Pfam" id="PF00005">
    <property type="entry name" value="ABC_tran"/>
    <property type="match status" value="1"/>
</dbReference>
<dbReference type="SMART" id="SM00382">
    <property type="entry name" value="AAA"/>
    <property type="match status" value="1"/>
</dbReference>
<dbReference type="InterPro" id="IPR027417">
    <property type="entry name" value="P-loop_NTPase"/>
</dbReference>
<keyword evidence="4" id="KW-0067">ATP-binding</keyword>
<organism evidence="6 7">
    <name type="scientific">Candidatus Azambacteria bacterium RIFCSPLOWO2_01_FULL_46_25</name>
    <dbReference type="NCBI Taxonomy" id="1797298"/>
    <lineage>
        <taxon>Bacteria</taxon>
        <taxon>Candidatus Azamiibacteriota</taxon>
    </lineage>
</organism>
<dbReference type="PANTHER" id="PTHR46743">
    <property type="entry name" value="TEICHOIC ACIDS EXPORT ATP-BINDING PROTEIN TAGH"/>
    <property type="match status" value="1"/>
</dbReference>
<dbReference type="GO" id="GO:0016020">
    <property type="term" value="C:membrane"/>
    <property type="evidence" value="ECO:0007669"/>
    <property type="project" value="InterPro"/>
</dbReference>
<dbReference type="PANTHER" id="PTHR46743:SF2">
    <property type="entry name" value="TEICHOIC ACIDS EXPORT ATP-BINDING PROTEIN TAGH"/>
    <property type="match status" value="1"/>
</dbReference>
<protein>
    <recommendedName>
        <fullName evidence="5">ABC transporter domain-containing protein</fullName>
    </recommendedName>
</protein>
<dbReference type="GO" id="GO:0140359">
    <property type="term" value="F:ABC-type transporter activity"/>
    <property type="evidence" value="ECO:0007669"/>
    <property type="project" value="InterPro"/>
</dbReference>
<evidence type="ECO:0000313" key="7">
    <source>
        <dbReference type="Proteomes" id="UP000176650"/>
    </source>
</evidence>
<gene>
    <name evidence="6" type="ORF">A2988_04160</name>
</gene>
<comment type="caution">
    <text evidence="6">The sequence shown here is derived from an EMBL/GenBank/DDBJ whole genome shotgun (WGS) entry which is preliminary data.</text>
</comment>
<proteinExistence type="inferred from homology"/>
<keyword evidence="2" id="KW-0813">Transport</keyword>
<evidence type="ECO:0000313" key="6">
    <source>
        <dbReference type="EMBL" id="OGD34666.1"/>
    </source>
</evidence>
<dbReference type="SUPFAM" id="SSF52540">
    <property type="entry name" value="P-loop containing nucleoside triphosphate hydrolases"/>
    <property type="match status" value="1"/>
</dbReference>
<dbReference type="InterPro" id="IPR003439">
    <property type="entry name" value="ABC_transporter-like_ATP-bd"/>
</dbReference>
<name>A0A1F5BVP7_9BACT</name>
<evidence type="ECO:0000256" key="4">
    <source>
        <dbReference type="ARBA" id="ARBA00022840"/>
    </source>
</evidence>
<feature type="domain" description="ABC transporter" evidence="5">
    <location>
        <begin position="47"/>
        <end position="269"/>
    </location>
</feature>
<sequence>MSTERKPIIEIKNIGKRYTISHRQGGYVALRDVLTNIARSPFRFAKSKARQMIGAETKEEFWALKDINFTVEQGEVVGIIGANGAGKSTLLKILSKITPPTEGEIILRGNVASLLEVGTGFHPELTGRENIFLNGAILGMPKKEITRKFDDIVAFSGVEKFIDTPVKRYSSGMYVRLAFSVAAHMEPDILVVDEVLAVGDAEFQKKCLGKMDEVTKTGGRTVLFVSHNMSAIQSLCKRAVLLEAGRIKAIGKTADVIGIYLKNNPLSQEGAMLRGRKDRKGKGNVKLVSFFVESDGKRVDELLTGGRYTFCFGYETADGKTAKNLNVASAITSDTGTPLSLNWGRYTGQDINEAPAKGVIRCEIKQKFPFAPGMYHISANLFSGGEVEDYIRNLGVFEVKEGDFHGTGILLKHSPVHLEQNWTINTN</sequence>
<dbReference type="Pfam" id="PF14524">
    <property type="entry name" value="Wzt_C"/>
    <property type="match status" value="1"/>
</dbReference>
<evidence type="ECO:0000256" key="3">
    <source>
        <dbReference type="ARBA" id="ARBA00022741"/>
    </source>
</evidence>
<dbReference type="STRING" id="1797298.A2988_04160"/>
<dbReference type="InterPro" id="IPR029439">
    <property type="entry name" value="Wzt_C"/>
</dbReference>
<dbReference type="Gene3D" id="2.70.50.60">
    <property type="entry name" value="abc- transporter (atp binding component) like domain"/>
    <property type="match status" value="1"/>
</dbReference>
<dbReference type="EMBL" id="MEYS01000001">
    <property type="protein sequence ID" value="OGD34666.1"/>
    <property type="molecule type" value="Genomic_DNA"/>
</dbReference>
<dbReference type="CDD" id="cd03220">
    <property type="entry name" value="ABC_KpsT_Wzt"/>
    <property type="match status" value="1"/>
</dbReference>
<dbReference type="GO" id="GO:0016887">
    <property type="term" value="F:ATP hydrolysis activity"/>
    <property type="evidence" value="ECO:0007669"/>
    <property type="project" value="InterPro"/>
</dbReference>
<comment type="similarity">
    <text evidence="1">Belongs to the ABC transporter superfamily.</text>
</comment>
<dbReference type="AlphaFoldDB" id="A0A1F5BVP7"/>
<dbReference type="InterPro" id="IPR015860">
    <property type="entry name" value="ABC_transpr_TagH-like"/>
</dbReference>
<evidence type="ECO:0000259" key="5">
    <source>
        <dbReference type="PROSITE" id="PS50893"/>
    </source>
</evidence>
<dbReference type="InterPro" id="IPR050683">
    <property type="entry name" value="Bact_Polysacc_Export_ATP-bd"/>
</dbReference>
<dbReference type="Proteomes" id="UP000176650">
    <property type="component" value="Unassembled WGS sequence"/>
</dbReference>
<keyword evidence="3" id="KW-0547">Nucleotide-binding</keyword>
<dbReference type="CDD" id="cd10147">
    <property type="entry name" value="Wzt_C-like"/>
    <property type="match status" value="1"/>
</dbReference>
<evidence type="ECO:0000256" key="1">
    <source>
        <dbReference type="ARBA" id="ARBA00005417"/>
    </source>
</evidence>
<reference evidence="6 7" key="1">
    <citation type="journal article" date="2016" name="Nat. Commun.">
        <title>Thousands of microbial genomes shed light on interconnected biogeochemical processes in an aquifer system.</title>
        <authorList>
            <person name="Anantharaman K."/>
            <person name="Brown C.T."/>
            <person name="Hug L.A."/>
            <person name="Sharon I."/>
            <person name="Castelle C.J."/>
            <person name="Probst A.J."/>
            <person name="Thomas B.C."/>
            <person name="Singh A."/>
            <person name="Wilkins M.J."/>
            <person name="Karaoz U."/>
            <person name="Brodie E.L."/>
            <person name="Williams K.H."/>
            <person name="Hubbard S.S."/>
            <person name="Banfield J.F."/>
        </authorList>
    </citation>
    <scope>NUCLEOTIDE SEQUENCE [LARGE SCALE GENOMIC DNA]</scope>
</reference>
<evidence type="ECO:0000256" key="2">
    <source>
        <dbReference type="ARBA" id="ARBA00022448"/>
    </source>
</evidence>